<comment type="caution">
    <text evidence="9">The sequence shown here is derived from an EMBL/GenBank/DDBJ whole genome shotgun (WGS) entry which is preliminary data.</text>
</comment>
<reference evidence="9" key="2">
    <citation type="submission" date="2021-04" db="EMBL/GenBank/DDBJ databases">
        <authorList>
            <person name="Liu J."/>
        </authorList>
    </citation>
    <scope>NUCLEOTIDE SEQUENCE</scope>
    <source>
        <strain evidence="9">BAD-6</strain>
    </source>
</reference>
<feature type="transmembrane region" description="Helical" evidence="8">
    <location>
        <begin position="6"/>
        <end position="28"/>
    </location>
</feature>
<evidence type="ECO:0000256" key="8">
    <source>
        <dbReference type="SAM" id="Phobius"/>
    </source>
</evidence>
<evidence type="ECO:0000256" key="6">
    <source>
        <dbReference type="ARBA" id="ARBA00023136"/>
    </source>
</evidence>
<feature type="transmembrane region" description="Helical" evidence="8">
    <location>
        <begin position="74"/>
        <end position="99"/>
    </location>
</feature>
<evidence type="ECO:0000256" key="5">
    <source>
        <dbReference type="ARBA" id="ARBA00022989"/>
    </source>
</evidence>
<evidence type="ECO:0000256" key="2">
    <source>
        <dbReference type="ARBA" id="ARBA00005262"/>
    </source>
</evidence>
<proteinExistence type="inferred from homology"/>
<feature type="transmembrane region" description="Helical" evidence="8">
    <location>
        <begin position="111"/>
        <end position="130"/>
    </location>
</feature>
<dbReference type="Proteomes" id="UP000675664">
    <property type="component" value="Unassembled WGS sequence"/>
</dbReference>
<dbReference type="PANTHER" id="PTHR43663">
    <property type="entry name" value="CHROMATE TRANSPORT PROTEIN-RELATED"/>
    <property type="match status" value="1"/>
</dbReference>
<keyword evidence="10" id="KW-1185">Reference proteome</keyword>
<evidence type="ECO:0000313" key="10">
    <source>
        <dbReference type="Proteomes" id="UP000675664"/>
    </source>
</evidence>
<keyword evidence="3" id="KW-1003">Cell membrane</keyword>
<dbReference type="InterPro" id="IPR052518">
    <property type="entry name" value="CHR_Transporter"/>
</dbReference>
<dbReference type="InterPro" id="IPR003370">
    <property type="entry name" value="Chromate_transpt"/>
</dbReference>
<dbReference type="Pfam" id="PF02417">
    <property type="entry name" value="Chromate_transp"/>
    <property type="match status" value="1"/>
</dbReference>
<dbReference type="RefSeq" id="WP_227020586.1">
    <property type="nucleotide sequence ID" value="NZ_JAGSND010000029.1"/>
</dbReference>
<evidence type="ECO:0000256" key="1">
    <source>
        <dbReference type="ARBA" id="ARBA00004651"/>
    </source>
</evidence>
<comment type="similarity">
    <text evidence="2">Belongs to the chromate ion transporter (CHR) (TC 2.A.51) family.</text>
</comment>
<accession>A0A8J7W4T0</accession>
<evidence type="ECO:0000256" key="3">
    <source>
        <dbReference type="ARBA" id="ARBA00022475"/>
    </source>
</evidence>
<dbReference type="AlphaFoldDB" id="A0A8J7W4T0"/>
<gene>
    <name evidence="9" type="ORF">KCX82_21600</name>
</gene>
<dbReference type="GO" id="GO:0005886">
    <property type="term" value="C:plasma membrane"/>
    <property type="evidence" value="ECO:0007669"/>
    <property type="project" value="UniProtKB-SubCell"/>
</dbReference>
<comment type="subcellular location">
    <subcellularLocation>
        <location evidence="1">Cell membrane</location>
        <topology evidence="1">Multi-pass membrane protein</topology>
    </subcellularLocation>
</comment>
<dbReference type="EMBL" id="JAGSND010000029">
    <property type="protein sequence ID" value="MBR0600469.1"/>
    <property type="molecule type" value="Genomic_DNA"/>
</dbReference>
<reference evidence="9" key="1">
    <citation type="submission" date="2021-04" db="EMBL/GenBank/DDBJ databases">
        <title>Sinoanaerobacter chloroacetimidivorans sp. nov., an obligate anaerobic bacterium isolated from anaerobic sludge.</title>
        <authorList>
            <person name="Bao Y."/>
        </authorList>
    </citation>
    <scope>NUCLEOTIDE SEQUENCE</scope>
    <source>
        <strain evidence="9">BAD-6</strain>
    </source>
</reference>
<protein>
    <submittedName>
        <fullName evidence="9">Chromate transporter</fullName>
    </submittedName>
</protein>
<evidence type="ECO:0000313" key="9">
    <source>
        <dbReference type="EMBL" id="MBR0600469.1"/>
    </source>
</evidence>
<feature type="transmembrane region" description="Helical" evidence="8">
    <location>
        <begin position="142"/>
        <end position="175"/>
    </location>
</feature>
<name>A0A8J7W4T0_9FIRM</name>
<dbReference type="PANTHER" id="PTHR43663:SF2">
    <property type="entry name" value="CHROMATE TRANSPORT PROTEIN-RELATED"/>
    <property type="match status" value="1"/>
</dbReference>
<keyword evidence="4 8" id="KW-0812">Transmembrane</keyword>
<feature type="region of interest" description="Disordered" evidence="7">
    <location>
        <begin position="181"/>
        <end position="213"/>
    </location>
</feature>
<keyword evidence="5 8" id="KW-1133">Transmembrane helix</keyword>
<dbReference type="GO" id="GO:0015109">
    <property type="term" value="F:chromate transmembrane transporter activity"/>
    <property type="evidence" value="ECO:0007669"/>
    <property type="project" value="InterPro"/>
</dbReference>
<organism evidence="9 10">
    <name type="scientific">Sinanaerobacter chloroacetimidivorans</name>
    <dbReference type="NCBI Taxonomy" id="2818044"/>
    <lineage>
        <taxon>Bacteria</taxon>
        <taxon>Bacillati</taxon>
        <taxon>Bacillota</taxon>
        <taxon>Clostridia</taxon>
        <taxon>Peptostreptococcales</taxon>
        <taxon>Anaerovoracaceae</taxon>
        <taxon>Sinanaerobacter</taxon>
    </lineage>
</organism>
<evidence type="ECO:0000256" key="4">
    <source>
        <dbReference type="ARBA" id="ARBA00022692"/>
    </source>
</evidence>
<sequence>MKFLWELFFCFLKIGTFTFGGGLAMLPVIRRVAVEEKQWMTDEEIVDCFAVCQSLPGVLAINSAIYIGNKKKGLSGAISAAVGVILPAFIAIVVILLFLGRIEDNPYVQGAFEGIKAASVALILVAAYKMGKQILRGKLEYFIAVVSFFVIVIAEISAVWAILFGGAAGYLAYLYKNKKGRNKKEPRDKLENLTEDTTEQMGQTTVQRKGDEE</sequence>
<keyword evidence="6 8" id="KW-0472">Membrane</keyword>
<evidence type="ECO:0000256" key="7">
    <source>
        <dbReference type="SAM" id="MobiDB-lite"/>
    </source>
</evidence>
<feature type="compositionally biased region" description="Basic and acidic residues" evidence="7">
    <location>
        <begin position="183"/>
        <end position="192"/>
    </location>
</feature>